<organism evidence="1 2">
    <name type="scientific">Russula earlei</name>
    <dbReference type="NCBI Taxonomy" id="71964"/>
    <lineage>
        <taxon>Eukaryota</taxon>
        <taxon>Fungi</taxon>
        <taxon>Dikarya</taxon>
        <taxon>Basidiomycota</taxon>
        <taxon>Agaricomycotina</taxon>
        <taxon>Agaricomycetes</taxon>
        <taxon>Russulales</taxon>
        <taxon>Russulaceae</taxon>
        <taxon>Russula</taxon>
    </lineage>
</organism>
<accession>A0ACC0U1H7</accession>
<protein>
    <submittedName>
        <fullName evidence="1">Uncharacterized protein</fullName>
    </submittedName>
</protein>
<feature type="non-terminal residue" evidence="1">
    <location>
        <position position="271"/>
    </location>
</feature>
<keyword evidence="2" id="KW-1185">Reference proteome</keyword>
<comment type="caution">
    <text evidence="1">The sequence shown here is derived from an EMBL/GenBank/DDBJ whole genome shotgun (WGS) entry which is preliminary data.</text>
</comment>
<dbReference type="EMBL" id="JAGFNK010000234">
    <property type="protein sequence ID" value="KAI9456574.1"/>
    <property type="molecule type" value="Genomic_DNA"/>
</dbReference>
<name>A0ACC0U1H7_9AGAM</name>
<proteinExistence type="predicted"/>
<evidence type="ECO:0000313" key="1">
    <source>
        <dbReference type="EMBL" id="KAI9456574.1"/>
    </source>
</evidence>
<sequence length="271" mass="28209">MPSASSVASAAMSAPTALSPLSAIAPMLPTAVSTLSVMHSVIASTPSISIITLPPPPWSHPQPHCHLLPPFYIHPTPALQHCCHPLPPALPQKTKKALNPKTNLATIHHHRRSSSSCHTTAVGEAAATNANIMLHTTSHITSLSTHVSPPTSAATTCSGDDPATATARQQTPPLHKLPHTSSTSMSATILPPPSPFSITSISHDPHPPVLPPSLTMALTLAAPLPHPIVLMPLTRATTRAAKTTLLITITTCHSPLLLPPLHLPFATPSPS</sequence>
<reference evidence="1" key="1">
    <citation type="submission" date="2021-03" db="EMBL/GenBank/DDBJ databases">
        <title>Evolutionary priming and transition to the ectomycorrhizal habit in an iconic lineage of mushroom-forming fungi: is preadaptation a requirement?</title>
        <authorList>
            <consortium name="DOE Joint Genome Institute"/>
            <person name="Looney B.P."/>
            <person name="Miyauchi S."/>
            <person name="Morin E."/>
            <person name="Drula E."/>
            <person name="Courty P.E."/>
            <person name="Chicoki N."/>
            <person name="Fauchery L."/>
            <person name="Kohler A."/>
            <person name="Kuo A."/>
            <person name="LaButti K."/>
            <person name="Pangilinan J."/>
            <person name="Lipzen A."/>
            <person name="Riley R."/>
            <person name="Andreopoulos W."/>
            <person name="He G."/>
            <person name="Johnson J."/>
            <person name="Barry K.W."/>
            <person name="Grigoriev I.V."/>
            <person name="Nagy L."/>
            <person name="Hibbett D."/>
            <person name="Henrissat B."/>
            <person name="Matheny P.B."/>
            <person name="Labbe J."/>
            <person name="Martin A.F."/>
        </authorList>
    </citation>
    <scope>NUCLEOTIDE SEQUENCE</scope>
    <source>
        <strain evidence="1">BPL698</strain>
    </source>
</reference>
<evidence type="ECO:0000313" key="2">
    <source>
        <dbReference type="Proteomes" id="UP001207468"/>
    </source>
</evidence>
<dbReference type="Proteomes" id="UP001207468">
    <property type="component" value="Unassembled WGS sequence"/>
</dbReference>
<gene>
    <name evidence="1" type="ORF">F5148DRAFT_1151304</name>
</gene>